<feature type="domain" description="Thiamin/hydroxymethyl pyrimidine-binding YkoF putative" evidence="2">
    <location>
        <begin position="121"/>
        <end position="200"/>
    </location>
</feature>
<gene>
    <name evidence="3" type="ORF">J2Z32_001637</name>
</gene>
<accession>A0ABS4FR05</accession>
<dbReference type="RefSeq" id="WP_210088654.1">
    <property type="nucleotide sequence ID" value="NZ_JAGGKG010000006.1"/>
</dbReference>
<evidence type="ECO:0000313" key="4">
    <source>
        <dbReference type="Proteomes" id="UP001519272"/>
    </source>
</evidence>
<dbReference type="InterPro" id="IPR015835">
    <property type="entry name" value="HMP/thiamine-bd"/>
</dbReference>
<proteinExistence type="predicted"/>
<dbReference type="Proteomes" id="UP001519272">
    <property type="component" value="Unassembled WGS sequence"/>
</dbReference>
<keyword evidence="4" id="KW-1185">Reference proteome</keyword>
<reference evidence="3 4" key="1">
    <citation type="submission" date="2021-03" db="EMBL/GenBank/DDBJ databases">
        <title>Genomic Encyclopedia of Type Strains, Phase IV (KMG-IV): sequencing the most valuable type-strain genomes for metagenomic binning, comparative biology and taxonomic classification.</title>
        <authorList>
            <person name="Goeker M."/>
        </authorList>
    </citation>
    <scope>NUCLEOTIDE SEQUENCE [LARGE SCALE GENOMIC DNA]</scope>
    <source>
        <strain evidence="3 4">DSM 14349</strain>
    </source>
</reference>
<dbReference type="EMBL" id="JAGGKG010000006">
    <property type="protein sequence ID" value="MBP1905012.1"/>
    <property type="molecule type" value="Genomic_DNA"/>
</dbReference>
<comment type="caution">
    <text evidence="3">The sequence shown here is derived from an EMBL/GenBank/DDBJ whole genome shotgun (WGS) entry which is preliminary data.</text>
</comment>
<sequence length="222" mass="24273">MSTQQNIAQNNVGCGTGRIVGCRFSLYPMSDQFVSIILNAINETNTSKVWLESDSISTCVRGKMNHVFDVVQSIYQHAASSKQHVVFSATFSIGCPGDTAGDSYMDVDDTLCNEVSYDQEAKAQFALYPLGEVNYMDTIYSAMDIAEKRGTFAGGVHYASQLQGYISKIFDTLQEVFQATTKETNHVVMTATIGCNSPSEHSKNSENSNHSQQATAEKKGDL</sequence>
<dbReference type="SUPFAM" id="SSF89957">
    <property type="entry name" value="MTH1187/YkoF-like"/>
    <property type="match status" value="1"/>
</dbReference>
<organism evidence="3 4">
    <name type="scientific">Paenibacillus turicensis</name>
    <dbReference type="NCBI Taxonomy" id="160487"/>
    <lineage>
        <taxon>Bacteria</taxon>
        <taxon>Bacillati</taxon>
        <taxon>Bacillota</taxon>
        <taxon>Bacilli</taxon>
        <taxon>Bacillales</taxon>
        <taxon>Paenibacillaceae</taxon>
        <taxon>Paenibacillus</taxon>
    </lineage>
</organism>
<evidence type="ECO:0000313" key="3">
    <source>
        <dbReference type="EMBL" id="MBP1905012.1"/>
    </source>
</evidence>
<dbReference type="Gene3D" id="3.30.70.930">
    <property type="match status" value="2"/>
</dbReference>
<dbReference type="Pfam" id="PF07615">
    <property type="entry name" value="Ykof"/>
    <property type="match status" value="2"/>
</dbReference>
<feature type="domain" description="Thiamin/hydroxymethyl pyrimidine-binding YkoF putative" evidence="2">
    <location>
        <begin position="19"/>
        <end position="98"/>
    </location>
</feature>
<dbReference type="InterPro" id="IPR011522">
    <property type="entry name" value="Thiamin/HMP-bd_put_YkoF"/>
</dbReference>
<feature type="region of interest" description="Disordered" evidence="1">
    <location>
        <begin position="195"/>
        <end position="222"/>
    </location>
</feature>
<name>A0ABS4FR05_9BACL</name>
<protein>
    <submittedName>
        <fullName evidence="3">Uncharacterized protein YqgV (UPF0045/DUF77 family)</fullName>
    </submittedName>
</protein>
<dbReference type="PIRSF" id="PIRSF021331">
    <property type="entry name" value="YkoF"/>
    <property type="match status" value="1"/>
</dbReference>
<dbReference type="InterPro" id="IPR029756">
    <property type="entry name" value="MTH1187/YkoF-like"/>
</dbReference>
<evidence type="ECO:0000259" key="2">
    <source>
        <dbReference type="Pfam" id="PF07615"/>
    </source>
</evidence>
<evidence type="ECO:0000256" key="1">
    <source>
        <dbReference type="SAM" id="MobiDB-lite"/>
    </source>
</evidence>